<reference evidence="1 2" key="1">
    <citation type="submission" date="2019-02" db="EMBL/GenBank/DDBJ databases">
        <authorList>
            <person name="Zhang K.D."/>
            <person name="Akoto F."/>
            <person name="Faltine-Gonzalez D.Z."/>
            <person name="Kenna M.A."/>
            <person name="Korenberg J.B."/>
            <person name="Mageeney C.M."/>
            <person name="Mendello K.R."/>
            <person name="Pyfer L.M."/>
            <person name="Ramirez W.A."/>
            <person name="Reisner J.R."/>
            <person name="Thoonkuzhy M.J."/>
            <person name="Veliz C.A."/>
            <person name="Zuilkoski C.M."/>
            <person name="Ware V.C."/>
            <person name="Garlena R.A."/>
            <person name="Russell D.A."/>
            <person name="Pope W.H."/>
            <person name="Jacobs-Sera D."/>
            <person name="Hatfull G.F."/>
        </authorList>
    </citation>
    <scope>NUCLEOTIDE SEQUENCE [LARGE SCALE GENOMIC DNA]</scope>
</reference>
<dbReference type="GeneID" id="64367859"/>
<proteinExistence type="predicted"/>
<sequence>MSIITISRDVSTSGIGRIKAVAENFTLAMAIEVDLTPYGGDRYWQLAVVHAPINMSEPKTYPRIDDEAAAEQWVRFLGEMVLRAERAEAVTR</sequence>
<dbReference type="Proteomes" id="UP000293661">
    <property type="component" value="Segment"/>
</dbReference>
<dbReference type="KEGG" id="vg:64367859"/>
<evidence type="ECO:0000313" key="1">
    <source>
        <dbReference type="EMBL" id="QBI97288.1"/>
    </source>
</evidence>
<protein>
    <submittedName>
        <fullName evidence="1">Uncharacterized protein</fullName>
    </submittedName>
</protein>
<accession>A0A481VUC3</accession>
<evidence type="ECO:0000313" key="2">
    <source>
        <dbReference type="Proteomes" id="UP000293661"/>
    </source>
</evidence>
<dbReference type="EMBL" id="MK524500">
    <property type="protein sequence ID" value="QBI97288.1"/>
    <property type="molecule type" value="Genomic_DNA"/>
</dbReference>
<gene>
    <name evidence="1" type="primary">44</name>
    <name evidence="1" type="ORF">SEA_KEVIN1_44</name>
</gene>
<name>A0A481VUC3_9CAUD</name>
<dbReference type="Pfam" id="PF23851">
    <property type="entry name" value="DUF7214"/>
    <property type="match status" value="1"/>
</dbReference>
<organism evidence="1 2">
    <name type="scientific">Mycobacterium phage Kevin1</name>
    <dbReference type="NCBI Taxonomy" id="2530132"/>
    <lineage>
        <taxon>Viruses</taxon>
        <taxon>Duplodnaviria</taxon>
        <taxon>Heunggongvirae</taxon>
        <taxon>Uroviricota</taxon>
        <taxon>Caudoviricetes</taxon>
        <taxon>Nclasvirinae</taxon>
        <taxon>Charlievirus</taxon>
        <taxon>Charlievirus Kevin1</taxon>
    </lineage>
</organism>
<dbReference type="RefSeq" id="YP_010052047.1">
    <property type="nucleotide sequence ID" value="NC_054451.1"/>
</dbReference>
<dbReference type="InterPro" id="IPR055638">
    <property type="entry name" value="DUF7214"/>
</dbReference>
<keyword evidence="2" id="KW-1185">Reference proteome</keyword>